<dbReference type="GO" id="GO:0008113">
    <property type="term" value="F:peptide-methionine (S)-S-oxide reductase activity"/>
    <property type="evidence" value="ECO:0007669"/>
    <property type="project" value="UniProtKB-UniRule"/>
</dbReference>
<dbReference type="Pfam" id="PF01625">
    <property type="entry name" value="PMSR"/>
    <property type="match status" value="1"/>
</dbReference>
<accession>V6RVM8</accession>
<sequence>MKNLFICCLALITFACEGKENKSKAGMETEKKVTEDQNLEKATFAGGCFWCTEALFLEIKGVEKVLPGYTGGKVKNPTYEEVCEGTTGHAEAIEITYNPELISYEDLLEVFFGTHDPTTLNRQGADVGTQYRSEIFYHSEAQKKAAENFISLLNTQNIYGKKVVTKISPAVTFYVAEDYHKNYYNRNKNQGYCMAVIAPKLDKLKKNYKSKLKN</sequence>
<evidence type="ECO:0000256" key="2">
    <source>
        <dbReference type="ARBA" id="ARBA00047806"/>
    </source>
</evidence>
<feature type="active site" evidence="4">
    <location>
        <position position="48"/>
    </location>
</feature>
<keyword evidence="1 4" id="KW-0560">Oxidoreductase</keyword>
<comment type="similarity">
    <text evidence="4">Belongs to the MsrA Met sulfoxide reductase family.</text>
</comment>
<dbReference type="EMBL" id="VLKQ01000008">
    <property type="protein sequence ID" value="TWI11767.1"/>
    <property type="molecule type" value="Genomic_DNA"/>
</dbReference>
<dbReference type="InterPro" id="IPR036509">
    <property type="entry name" value="Met_Sox_Rdtase_MsrA_sf"/>
</dbReference>
<dbReference type="InterPro" id="IPR002569">
    <property type="entry name" value="Met_Sox_Rdtase_MsrA_dom"/>
</dbReference>
<dbReference type="NCBIfam" id="TIGR00401">
    <property type="entry name" value="msrA"/>
    <property type="match status" value="1"/>
</dbReference>
<evidence type="ECO:0000313" key="7">
    <source>
        <dbReference type="Proteomes" id="UP000319848"/>
    </source>
</evidence>
<comment type="catalytic activity">
    <reaction evidence="2 4">
        <text>L-methionyl-[protein] + [thioredoxin]-disulfide + H2O = L-methionyl-(S)-S-oxide-[protein] + [thioredoxin]-dithiol</text>
        <dbReference type="Rhea" id="RHEA:14217"/>
        <dbReference type="Rhea" id="RHEA-COMP:10698"/>
        <dbReference type="Rhea" id="RHEA-COMP:10700"/>
        <dbReference type="Rhea" id="RHEA-COMP:12313"/>
        <dbReference type="Rhea" id="RHEA-COMP:12315"/>
        <dbReference type="ChEBI" id="CHEBI:15377"/>
        <dbReference type="ChEBI" id="CHEBI:16044"/>
        <dbReference type="ChEBI" id="CHEBI:29950"/>
        <dbReference type="ChEBI" id="CHEBI:44120"/>
        <dbReference type="ChEBI" id="CHEBI:50058"/>
        <dbReference type="EC" id="1.8.4.11"/>
    </reaction>
</comment>
<gene>
    <name evidence="4" type="primary">msrA</name>
    <name evidence="6" type="ORF">IP98_01935</name>
</gene>
<evidence type="ECO:0000256" key="1">
    <source>
        <dbReference type="ARBA" id="ARBA00023002"/>
    </source>
</evidence>
<comment type="caution">
    <text evidence="6">The sequence shown here is derived from an EMBL/GenBank/DDBJ whole genome shotgun (WGS) entry which is preliminary data.</text>
</comment>
<comment type="catalytic activity">
    <reaction evidence="3 4">
        <text>[thioredoxin]-disulfide + L-methionine + H2O = L-methionine (S)-S-oxide + [thioredoxin]-dithiol</text>
        <dbReference type="Rhea" id="RHEA:19993"/>
        <dbReference type="Rhea" id="RHEA-COMP:10698"/>
        <dbReference type="Rhea" id="RHEA-COMP:10700"/>
        <dbReference type="ChEBI" id="CHEBI:15377"/>
        <dbReference type="ChEBI" id="CHEBI:29950"/>
        <dbReference type="ChEBI" id="CHEBI:50058"/>
        <dbReference type="ChEBI" id="CHEBI:57844"/>
        <dbReference type="ChEBI" id="CHEBI:58772"/>
        <dbReference type="EC" id="1.8.4.11"/>
    </reaction>
</comment>
<dbReference type="OrthoDB" id="4174719at2"/>
<evidence type="ECO:0000256" key="4">
    <source>
        <dbReference type="HAMAP-Rule" id="MF_01401"/>
    </source>
</evidence>
<dbReference type="STRING" id="1341154.FCR2A7T_28240"/>
<proteinExistence type="inferred from homology"/>
<evidence type="ECO:0000313" key="6">
    <source>
        <dbReference type="EMBL" id="TWI11767.1"/>
    </source>
</evidence>
<reference evidence="6 7" key="1">
    <citation type="journal article" date="2015" name="Stand. Genomic Sci.">
        <title>Genomic Encyclopedia of Bacterial and Archaeal Type Strains, Phase III: the genomes of soil and plant-associated and newly described type strains.</title>
        <authorList>
            <person name="Whitman W.B."/>
            <person name="Woyke T."/>
            <person name="Klenk H.P."/>
            <person name="Zhou Y."/>
            <person name="Lilburn T.G."/>
            <person name="Beck B.J."/>
            <person name="De Vos P."/>
            <person name="Vandamme P."/>
            <person name="Eisen J.A."/>
            <person name="Garrity G."/>
            <person name="Hugenholtz P."/>
            <person name="Kyrpides N.C."/>
        </authorList>
    </citation>
    <scope>NUCLEOTIDE SEQUENCE [LARGE SCALE GENOMIC DNA]</scope>
    <source>
        <strain evidence="6 7">CGMCC 1.7270</strain>
    </source>
</reference>
<dbReference type="SUPFAM" id="SSF55068">
    <property type="entry name" value="Peptide methionine sulfoxide reductase"/>
    <property type="match status" value="1"/>
</dbReference>
<dbReference type="Gene3D" id="3.30.1060.10">
    <property type="entry name" value="Peptide methionine sulphoxide reductase MsrA"/>
    <property type="match status" value="1"/>
</dbReference>
<dbReference type="PROSITE" id="PS51257">
    <property type="entry name" value="PROKAR_LIPOPROTEIN"/>
    <property type="match status" value="1"/>
</dbReference>
<keyword evidence="7" id="KW-1185">Reference proteome</keyword>
<dbReference type="Proteomes" id="UP000319848">
    <property type="component" value="Unassembled WGS sequence"/>
</dbReference>
<dbReference type="PANTHER" id="PTHR43774">
    <property type="entry name" value="PEPTIDE METHIONINE SULFOXIDE REDUCTASE"/>
    <property type="match status" value="1"/>
</dbReference>
<dbReference type="EC" id="1.8.4.11" evidence="4"/>
<dbReference type="HAMAP" id="MF_01401">
    <property type="entry name" value="MsrA"/>
    <property type="match status" value="1"/>
</dbReference>
<evidence type="ECO:0000256" key="3">
    <source>
        <dbReference type="ARBA" id="ARBA00048782"/>
    </source>
</evidence>
<protein>
    <recommendedName>
        <fullName evidence="4">Peptide methionine sulfoxide reductase MsrA</fullName>
        <shortName evidence="4">Protein-methionine-S-oxide reductase</shortName>
        <ecNumber evidence="4">1.8.4.11</ecNumber>
    </recommendedName>
    <alternativeName>
        <fullName evidence="4">Peptide-methionine (S)-S-oxide reductase</fullName>
        <shortName evidence="4">Peptide Met(O) reductase</shortName>
    </alternativeName>
</protein>
<dbReference type="AlphaFoldDB" id="V6RVM8"/>
<feature type="domain" description="Peptide methionine sulphoxide reductase MsrA" evidence="5">
    <location>
        <begin position="41"/>
        <end position="193"/>
    </location>
</feature>
<evidence type="ECO:0000259" key="5">
    <source>
        <dbReference type="Pfam" id="PF01625"/>
    </source>
</evidence>
<dbReference type="GO" id="GO:0033744">
    <property type="term" value="F:L-methionine:thioredoxin-disulfide S-oxidoreductase activity"/>
    <property type="evidence" value="ECO:0007669"/>
    <property type="project" value="RHEA"/>
</dbReference>
<name>V6RVM8_9FLAO</name>
<organism evidence="6 7">
    <name type="scientific">Flavobacterium cauense R2A-7</name>
    <dbReference type="NCBI Taxonomy" id="1341154"/>
    <lineage>
        <taxon>Bacteria</taxon>
        <taxon>Pseudomonadati</taxon>
        <taxon>Bacteroidota</taxon>
        <taxon>Flavobacteriia</taxon>
        <taxon>Flavobacteriales</taxon>
        <taxon>Flavobacteriaceae</taxon>
        <taxon>Flavobacterium</taxon>
    </lineage>
</organism>
<dbReference type="PANTHER" id="PTHR43774:SF1">
    <property type="entry name" value="PEPTIDE METHIONINE SULFOXIDE REDUCTASE MSRA 2"/>
    <property type="match status" value="1"/>
</dbReference>
<comment type="function">
    <text evidence="4">Has an important function as a repair enzyme for proteins that have been inactivated by oxidation. Catalyzes the reversible oxidation-reduction of methionine sulfoxide in proteins to methionine.</text>
</comment>